<reference evidence="6" key="1">
    <citation type="submission" date="2021-03" db="EMBL/GenBank/DDBJ databases">
        <authorList>
            <person name="Tagirdzhanova G."/>
        </authorList>
    </citation>
    <scope>NUCLEOTIDE SEQUENCE</scope>
</reference>
<dbReference type="Proteomes" id="UP000664521">
    <property type="component" value="Unassembled WGS sequence"/>
</dbReference>
<comment type="caution">
    <text evidence="6">The sequence shown here is derived from an EMBL/GenBank/DDBJ whole genome shotgun (WGS) entry which is preliminary data.</text>
</comment>
<dbReference type="GO" id="GO:0004674">
    <property type="term" value="F:protein serine/threonine kinase activity"/>
    <property type="evidence" value="ECO:0007669"/>
    <property type="project" value="InterPro"/>
</dbReference>
<dbReference type="InterPro" id="IPR045269">
    <property type="entry name" value="Atg1-like"/>
</dbReference>
<dbReference type="PANTHER" id="PTHR24348:SF68">
    <property type="entry name" value="SERINE_THREONINE-PROTEIN KINASE ATG1C"/>
    <property type="match status" value="1"/>
</dbReference>
<dbReference type="GO" id="GO:0006914">
    <property type="term" value="P:autophagy"/>
    <property type="evidence" value="ECO:0007669"/>
    <property type="project" value="UniProtKB-KW"/>
</dbReference>
<dbReference type="InterPro" id="IPR000719">
    <property type="entry name" value="Prot_kinase_dom"/>
</dbReference>
<comment type="subcellular location">
    <subcellularLocation>
        <location evidence="1">Preautophagosomal structure membrane</location>
        <topology evidence="1">Peripheral membrane protein</topology>
    </subcellularLocation>
</comment>
<evidence type="ECO:0000256" key="1">
    <source>
        <dbReference type="ARBA" id="ARBA00004623"/>
    </source>
</evidence>
<gene>
    <name evidence="6" type="ORF">HETSPECPRED_007966</name>
</gene>
<dbReference type="Pfam" id="PF00069">
    <property type="entry name" value="Pkinase"/>
    <property type="match status" value="1"/>
</dbReference>
<protein>
    <recommendedName>
        <fullName evidence="3">Autophagy-related protein 1</fullName>
    </recommendedName>
</protein>
<keyword evidence="2" id="KW-0072">Autophagy</keyword>
<dbReference type="SMART" id="SM00220">
    <property type="entry name" value="S_TKc"/>
    <property type="match status" value="1"/>
</dbReference>
<keyword evidence="7" id="KW-1185">Reference proteome</keyword>
<dbReference type="EMBL" id="CAJPDS010000006">
    <property type="protein sequence ID" value="CAF9908023.1"/>
    <property type="molecule type" value="Genomic_DNA"/>
</dbReference>
<evidence type="ECO:0000259" key="5">
    <source>
        <dbReference type="PROSITE" id="PS50011"/>
    </source>
</evidence>
<evidence type="ECO:0000313" key="6">
    <source>
        <dbReference type="EMBL" id="CAF9908023.1"/>
    </source>
</evidence>
<proteinExistence type="predicted"/>
<dbReference type="GO" id="GO:0034045">
    <property type="term" value="C:phagophore assembly site membrane"/>
    <property type="evidence" value="ECO:0007669"/>
    <property type="project" value="UniProtKB-SubCell"/>
</dbReference>
<feature type="region of interest" description="Disordered" evidence="4">
    <location>
        <begin position="326"/>
        <end position="356"/>
    </location>
</feature>
<dbReference type="PROSITE" id="PS50011">
    <property type="entry name" value="PROTEIN_KINASE_DOM"/>
    <property type="match status" value="1"/>
</dbReference>
<dbReference type="Gene3D" id="1.10.510.10">
    <property type="entry name" value="Transferase(Phosphotransferase) domain 1"/>
    <property type="match status" value="1"/>
</dbReference>
<dbReference type="OrthoDB" id="10252171at2759"/>
<dbReference type="GO" id="GO:0010506">
    <property type="term" value="P:regulation of autophagy"/>
    <property type="evidence" value="ECO:0007669"/>
    <property type="project" value="InterPro"/>
</dbReference>
<evidence type="ECO:0000313" key="7">
    <source>
        <dbReference type="Proteomes" id="UP000664521"/>
    </source>
</evidence>
<name>A0A8H3EP82_9LECA</name>
<dbReference type="AlphaFoldDB" id="A0A8H3EP82"/>
<dbReference type="GO" id="GO:0005524">
    <property type="term" value="F:ATP binding"/>
    <property type="evidence" value="ECO:0007669"/>
    <property type="project" value="InterPro"/>
</dbReference>
<evidence type="ECO:0000256" key="2">
    <source>
        <dbReference type="ARBA" id="ARBA00023006"/>
    </source>
</evidence>
<dbReference type="SUPFAM" id="SSF56112">
    <property type="entry name" value="Protein kinase-like (PK-like)"/>
    <property type="match status" value="1"/>
</dbReference>
<dbReference type="PROSITE" id="PS00108">
    <property type="entry name" value="PROTEIN_KINASE_ST"/>
    <property type="match status" value="1"/>
</dbReference>
<dbReference type="InterPro" id="IPR011009">
    <property type="entry name" value="Kinase-like_dom_sf"/>
</dbReference>
<organism evidence="6 7">
    <name type="scientific">Heterodermia speciosa</name>
    <dbReference type="NCBI Taxonomy" id="116794"/>
    <lineage>
        <taxon>Eukaryota</taxon>
        <taxon>Fungi</taxon>
        <taxon>Dikarya</taxon>
        <taxon>Ascomycota</taxon>
        <taxon>Pezizomycotina</taxon>
        <taxon>Lecanoromycetes</taxon>
        <taxon>OSLEUM clade</taxon>
        <taxon>Lecanoromycetidae</taxon>
        <taxon>Caliciales</taxon>
        <taxon>Physciaceae</taxon>
        <taxon>Heterodermia</taxon>
    </lineage>
</organism>
<evidence type="ECO:0000256" key="3">
    <source>
        <dbReference type="ARBA" id="ARBA00030237"/>
    </source>
</evidence>
<dbReference type="PANTHER" id="PTHR24348">
    <property type="entry name" value="SERINE/THREONINE-PROTEIN KINASE UNC-51-RELATED"/>
    <property type="match status" value="1"/>
</dbReference>
<dbReference type="InterPro" id="IPR008271">
    <property type="entry name" value="Ser/Thr_kinase_AS"/>
</dbReference>
<feature type="region of interest" description="Disordered" evidence="4">
    <location>
        <begin position="475"/>
        <end position="522"/>
    </location>
</feature>
<evidence type="ECO:0000256" key="4">
    <source>
        <dbReference type="SAM" id="MobiDB-lite"/>
    </source>
</evidence>
<feature type="compositionally biased region" description="Polar residues" evidence="4">
    <location>
        <begin position="382"/>
        <end position="391"/>
    </location>
</feature>
<feature type="compositionally biased region" description="Basic and acidic residues" evidence="4">
    <location>
        <begin position="502"/>
        <end position="522"/>
    </location>
</feature>
<feature type="compositionally biased region" description="Polar residues" evidence="4">
    <location>
        <begin position="488"/>
        <end position="498"/>
    </location>
</feature>
<feature type="domain" description="Protein kinase" evidence="5">
    <location>
        <begin position="42"/>
        <end position="300"/>
    </location>
</feature>
<accession>A0A8H3EP82</accession>
<feature type="region of interest" description="Disordered" evidence="4">
    <location>
        <begin position="382"/>
        <end position="407"/>
    </location>
</feature>
<sequence>MDAGSHYDYLRIKAEILPDRTRQVEYISKDGIQRPQKVIRNWRQVRELGSGSNGVVWMERAEDGALRAVKHIHKSQRVASYLQELVAMIKLSKDNIFFVQLHGWFESDRTVHIAMEYFPFGDLSTCFRNPLAEDLVKRIAQQLLEGLTRMHELGITHRDLKPQNIFVAQMDPIWVKIGDFGISKLVSNDGTALRTSHVGTQGFQAPEVLGLLDDASETSEYTHAVDIWSLGCVLYRLICRELPFPGGSLWRYCQGYGGFPESPLRSSRMTTGGIHILNELLAVDPSERPSGTRALQSPWFLQHEDSNEDMKRLREECQELTIDRIPNTPVSSERPQKIGSRATELHPDQKAAKSQAVVNPFSEHASTVRESKRMPDILNINSAFDVQSGQQDEQKDQSNPRMRQQDPVNLEQTIQNDLTRLPHGTAHANNPSYHWTPIKPQLVADGIWQDDFDISLWQDIDISLRQDFDISQFEAKGSEGSSRDENLVWNSNPSSDMGQQRVHREEAAAERSRRKKEESERRIRKINEAERWTSLEDEKAKRLRRLYEQAERSRRLEEEIEKWKRRKEARESAMADGAWKDEELSHVHVNFLMPKLSMELAATLDQETPGEQAVIILQRLLDELVVVLGRKLSDNEVKMVAEIWR</sequence>